<dbReference type="AlphaFoldDB" id="A0A7X1ZFR6"/>
<evidence type="ECO:0000313" key="2">
    <source>
        <dbReference type="EMBL" id="MQX37753.1"/>
    </source>
</evidence>
<dbReference type="Proteomes" id="UP000434582">
    <property type="component" value="Unassembled WGS sequence"/>
</dbReference>
<dbReference type="EMBL" id="WIVE01000054">
    <property type="protein sequence ID" value="MQX37753.1"/>
    <property type="molecule type" value="Genomic_DNA"/>
</dbReference>
<keyword evidence="1" id="KW-1277">Toxin-antitoxin system</keyword>
<sequence>MDAILDWTLNRFGTEQARRYAAMVERALRALEGGPATLGVRPREDIGPGVLTLHIARGGRKGRHVVLFRVAAETRTLDVLRLLHDSMDLPRHPPPSPGGPDAA</sequence>
<evidence type="ECO:0000313" key="3">
    <source>
        <dbReference type="Proteomes" id="UP000434582"/>
    </source>
</evidence>
<organism evidence="2 3">
    <name type="scientific">Roseospira navarrensis</name>
    <dbReference type="NCBI Taxonomy" id="140058"/>
    <lineage>
        <taxon>Bacteria</taxon>
        <taxon>Pseudomonadati</taxon>
        <taxon>Pseudomonadota</taxon>
        <taxon>Alphaproteobacteria</taxon>
        <taxon>Rhodospirillales</taxon>
        <taxon>Rhodospirillaceae</taxon>
        <taxon>Roseospira</taxon>
    </lineage>
</organism>
<keyword evidence="3" id="KW-1185">Reference proteome</keyword>
<reference evidence="2 3" key="1">
    <citation type="submission" date="2019-10" db="EMBL/GenBank/DDBJ databases">
        <title>Draft whole-genome sequence of the purple nonsulfur photosynthetic bacterium Roseospira navarrensis DSM 15114.</title>
        <authorList>
            <person name="Kyndt J.A."/>
            <person name="Meyer T.E."/>
        </authorList>
    </citation>
    <scope>NUCLEOTIDE SEQUENCE [LARGE SCALE GENOMIC DNA]</scope>
    <source>
        <strain evidence="2 3">DSM 15114</strain>
    </source>
</reference>
<comment type="caution">
    <text evidence="2">The sequence shown here is derived from an EMBL/GenBank/DDBJ whole genome shotgun (WGS) entry which is preliminary data.</text>
</comment>
<proteinExistence type="predicted"/>
<accession>A0A7X1ZFR6</accession>
<dbReference type="Gene3D" id="3.30.2310.20">
    <property type="entry name" value="RelE-like"/>
    <property type="match status" value="1"/>
</dbReference>
<gene>
    <name evidence="2" type="ORF">GHC57_14620</name>
</gene>
<evidence type="ECO:0000256" key="1">
    <source>
        <dbReference type="ARBA" id="ARBA00022649"/>
    </source>
</evidence>
<dbReference type="InterPro" id="IPR035093">
    <property type="entry name" value="RelE/ParE_toxin_dom_sf"/>
</dbReference>
<protein>
    <submittedName>
        <fullName evidence="2">Type II toxin-antitoxin system RelE/ParE family toxin</fullName>
    </submittedName>
</protein>
<dbReference type="InterPro" id="IPR007712">
    <property type="entry name" value="RelE/ParE_toxin"/>
</dbReference>
<name>A0A7X1ZFR6_9PROT</name>
<dbReference type="Pfam" id="PF05016">
    <property type="entry name" value="ParE_toxin"/>
    <property type="match status" value="1"/>
</dbReference>
<dbReference type="OrthoDB" id="5457915at2"/>